<dbReference type="EMBL" id="BMNN01000003">
    <property type="protein sequence ID" value="GGJ00190.1"/>
    <property type="molecule type" value="Genomic_DNA"/>
</dbReference>
<evidence type="ECO:0000313" key="3">
    <source>
        <dbReference type="EMBL" id="GGJ00190.1"/>
    </source>
</evidence>
<organism evidence="3 4">
    <name type="scientific">Halopseudomonas pertucinogena</name>
    <dbReference type="NCBI Taxonomy" id="86175"/>
    <lineage>
        <taxon>Bacteria</taxon>
        <taxon>Pseudomonadati</taxon>
        <taxon>Pseudomonadota</taxon>
        <taxon>Gammaproteobacteria</taxon>
        <taxon>Pseudomonadales</taxon>
        <taxon>Pseudomonadaceae</taxon>
        <taxon>Halopseudomonas</taxon>
    </lineage>
</organism>
<sequence>MIDDRRRFTRIPFDAPARLFQGDWRAQAQLVDISLRGLLVLQPERWEEVAPEQPVEAIIELAGLEQIHMETRVAFMREGLIGLQCLHMDLDSTSHLKRLIVLNMGDEALERDLAALCS</sequence>
<dbReference type="PIRSF" id="PIRSF028141">
    <property type="entry name" value="C-di-GMP_BP_PA4608"/>
    <property type="match status" value="1"/>
</dbReference>
<keyword evidence="4" id="KW-1185">Reference proteome</keyword>
<dbReference type="Gene3D" id="2.40.10.220">
    <property type="entry name" value="predicted glycosyltransferase like domains"/>
    <property type="match status" value="1"/>
</dbReference>
<keyword evidence="1" id="KW-0547">Nucleotide-binding</keyword>
<evidence type="ECO:0000313" key="4">
    <source>
        <dbReference type="Proteomes" id="UP000633263"/>
    </source>
</evidence>
<proteinExistence type="predicted"/>
<dbReference type="SUPFAM" id="SSF141371">
    <property type="entry name" value="PilZ domain-like"/>
    <property type="match status" value="1"/>
</dbReference>
<reference evidence="4" key="1">
    <citation type="journal article" date="2019" name="Int. J. Syst. Evol. Microbiol.">
        <title>The Global Catalogue of Microorganisms (GCM) 10K type strain sequencing project: providing services to taxonomists for standard genome sequencing and annotation.</title>
        <authorList>
            <consortium name="The Broad Institute Genomics Platform"/>
            <consortium name="The Broad Institute Genome Sequencing Center for Infectious Disease"/>
            <person name="Wu L."/>
            <person name="Ma J."/>
        </authorList>
    </citation>
    <scope>NUCLEOTIDE SEQUENCE [LARGE SCALE GENOMIC DNA]</scope>
    <source>
        <strain evidence="4">JCM 11590</strain>
    </source>
</reference>
<dbReference type="InterPro" id="IPR027021">
    <property type="entry name" value="C-di-GMP_BP_PA4608"/>
</dbReference>
<dbReference type="Pfam" id="PF07238">
    <property type="entry name" value="PilZ"/>
    <property type="match status" value="1"/>
</dbReference>
<name>A0ABQ2CT84_9GAMM</name>
<comment type="caution">
    <text evidence="3">The sequence shown here is derived from an EMBL/GenBank/DDBJ whole genome shotgun (WGS) entry which is preliminary data.</text>
</comment>
<dbReference type="RefSeq" id="WP_188636134.1">
    <property type="nucleotide sequence ID" value="NZ_BMNN01000003.1"/>
</dbReference>
<dbReference type="InterPro" id="IPR009875">
    <property type="entry name" value="PilZ_domain"/>
</dbReference>
<evidence type="ECO:0000259" key="2">
    <source>
        <dbReference type="Pfam" id="PF07238"/>
    </source>
</evidence>
<keyword evidence="1" id="KW-0973">c-di-GMP</keyword>
<protein>
    <recommendedName>
        <fullName evidence="1">Cyclic diguanosine monophosphate-binding protein</fullName>
        <shortName evidence="1">c-di-GMP-binding protein</shortName>
    </recommendedName>
    <alternativeName>
        <fullName evidence="1">Pilz domain-containing protein</fullName>
    </alternativeName>
</protein>
<comment type="function">
    <text evidence="1">Binds the second messenger bis-(3'-5') cyclic dimeric guanosine monophosphate (c-di-GMP). Can bind two c-di-GMP molecules per monomer. May play a role in bacterial second-messenger regulated processes. Binding to c-di-GMP induces a conformational change of the C- and N-termini resulting in the exposure of a highly negative surface on one side of the protein to a possible effector protein.</text>
</comment>
<accession>A0ABQ2CT84</accession>
<feature type="domain" description="PilZ" evidence="2">
    <location>
        <begin position="4"/>
        <end position="100"/>
    </location>
</feature>
<comment type="subunit">
    <text evidence="1">Monomer in both c-di-GMP-bound and free forms.</text>
</comment>
<gene>
    <name evidence="3" type="ORF">GCM10009083_16190</name>
</gene>
<dbReference type="Proteomes" id="UP000633263">
    <property type="component" value="Unassembled WGS sequence"/>
</dbReference>
<evidence type="ECO:0000256" key="1">
    <source>
        <dbReference type="PIRNR" id="PIRNR028141"/>
    </source>
</evidence>